<feature type="domain" description="Cytochrome b5 heme-binding" evidence="14">
    <location>
        <begin position="3"/>
        <end position="79"/>
    </location>
</feature>
<sequence>MATREITFEEFCKHNKEDDLWLLIDGKVYDVTKFMPEHPGGEEVLITEAGKDATEPFEDVGHSEDAREDLKKMLIGVIADPENVPKTGRAAEGEVKSAGGPPLVIIFAVTGVVAYYLYKRYMQ</sequence>
<dbReference type="EMBL" id="CP046235">
    <property type="protein sequence ID" value="WFD47471.1"/>
    <property type="molecule type" value="Genomic_DNA"/>
</dbReference>
<evidence type="ECO:0000256" key="12">
    <source>
        <dbReference type="ARBA" id="ARBA00038168"/>
    </source>
</evidence>
<dbReference type="Pfam" id="PF00173">
    <property type="entry name" value="Cyt-b5"/>
    <property type="match status" value="1"/>
</dbReference>
<evidence type="ECO:0000313" key="15">
    <source>
        <dbReference type="EMBL" id="WFD47471.1"/>
    </source>
</evidence>
<gene>
    <name evidence="15" type="ORF">GLX27_002123</name>
</gene>
<dbReference type="SUPFAM" id="SSF55856">
    <property type="entry name" value="Cytochrome b5-like heme/steroid binding domain"/>
    <property type="match status" value="1"/>
</dbReference>
<dbReference type="SMART" id="SM01117">
    <property type="entry name" value="Cyt-b5"/>
    <property type="match status" value="1"/>
</dbReference>
<keyword evidence="2" id="KW-0813">Transport</keyword>
<keyword evidence="8" id="KW-0249">Electron transport</keyword>
<evidence type="ECO:0000256" key="4">
    <source>
        <dbReference type="ARBA" id="ARBA00022692"/>
    </source>
</evidence>
<dbReference type="PROSITE" id="PS50255">
    <property type="entry name" value="CYTOCHROME_B5_2"/>
    <property type="match status" value="1"/>
</dbReference>
<dbReference type="InterPro" id="IPR018506">
    <property type="entry name" value="Cyt_B5_heme-BS"/>
</dbReference>
<keyword evidence="13" id="KW-1133">Transmembrane helix</keyword>
<name>A0ABY8EPE5_MALFU</name>
<protein>
    <recommendedName>
        <fullName evidence="14">Cytochrome b5 heme-binding domain-containing protein</fullName>
    </recommendedName>
</protein>
<accession>A0ABY8EPE5</accession>
<dbReference type="PANTHER" id="PTHR19359">
    <property type="entry name" value="CYTOCHROME B5"/>
    <property type="match status" value="1"/>
</dbReference>
<evidence type="ECO:0000256" key="9">
    <source>
        <dbReference type="ARBA" id="ARBA00023004"/>
    </source>
</evidence>
<evidence type="ECO:0000259" key="14">
    <source>
        <dbReference type="PROSITE" id="PS50255"/>
    </source>
</evidence>
<keyword evidence="4 13" id="KW-0812">Transmembrane</keyword>
<keyword evidence="16" id="KW-1185">Reference proteome</keyword>
<evidence type="ECO:0000256" key="6">
    <source>
        <dbReference type="ARBA" id="ARBA00022824"/>
    </source>
</evidence>
<evidence type="ECO:0000256" key="2">
    <source>
        <dbReference type="ARBA" id="ARBA00022448"/>
    </source>
</evidence>
<evidence type="ECO:0000256" key="10">
    <source>
        <dbReference type="ARBA" id="ARBA00023136"/>
    </source>
</evidence>
<dbReference type="InterPro" id="IPR001199">
    <property type="entry name" value="Cyt_B5-like_heme/steroid-bd"/>
</dbReference>
<dbReference type="PANTHER" id="PTHR19359:SF150">
    <property type="entry name" value="CYTOCHROME B5"/>
    <property type="match status" value="1"/>
</dbReference>
<reference evidence="15 16" key="1">
    <citation type="journal article" date="2020" name="Elife">
        <title>Loss of centromere function drives karyotype evolution in closely related Malassezia species.</title>
        <authorList>
            <person name="Sankaranarayanan S.R."/>
            <person name="Ianiri G."/>
            <person name="Coelho M.A."/>
            <person name="Reza M.H."/>
            <person name="Thimmappa B.C."/>
            <person name="Ganguly P."/>
            <person name="Vadnala R.N."/>
            <person name="Sun S."/>
            <person name="Siddharthan R."/>
            <person name="Tellgren-Roth C."/>
            <person name="Dawson T.L."/>
            <person name="Heitman J."/>
            <person name="Sanyal K."/>
        </authorList>
    </citation>
    <scope>NUCLEOTIDE SEQUENCE [LARGE SCALE GENOMIC DNA]</scope>
    <source>
        <strain evidence="15">CBS14141</strain>
    </source>
</reference>
<dbReference type="InterPro" id="IPR036400">
    <property type="entry name" value="Cyt_B5-like_heme/steroid_sf"/>
</dbReference>
<evidence type="ECO:0000256" key="8">
    <source>
        <dbReference type="ARBA" id="ARBA00022982"/>
    </source>
</evidence>
<keyword evidence="7" id="KW-0492">Microsome</keyword>
<keyword evidence="3 13" id="KW-0349">Heme</keyword>
<comment type="similarity">
    <text evidence="12 13">Belongs to the cytochrome b5 family.</text>
</comment>
<dbReference type="PRINTS" id="PR00363">
    <property type="entry name" value="CYTOCHROMEB5"/>
</dbReference>
<keyword evidence="6" id="KW-0256">Endoplasmic reticulum</keyword>
<evidence type="ECO:0000256" key="11">
    <source>
        <dbReference type="ARBA" id="ARBA00037877"/>
    </source>
</evidence>
<dbReference type="Proteomes" id="UP000818624">
    <property type="component" value="Chromosome 2"/>
</dbReference>
<keyword evidence="10 13" id="KW-0472">Membrane</keyword>
<evidence type="ECO:0000256" key="1">
    <source>
        <dbReference type="ARBA" id="ARBA00004131"/>
    </source>
</evidence>
<organism evidence="15 16">
    <name type="scientific">Malassezia furfur</name>
    <name type="common">Pityriasis versicolor infection agent</name>
    <name type="synonym">Pityrosporum furfur</name>
    <dbReference type="NCBI Taxonomy" id="55194"/>
    <lineage>
        <taxon>Eukaryota</taxon>
        <taxon>Fungi</taxon>
        <taxon>Dikarya</taxon>
        <taxon>Basidiomycota</taxon>
        <taxon>Ustilaginomycotina</taxon>
        <taxon>Malasseziomycetes</taxon>
        <taxon>Malasseziales</taxon>
        <taxon>Malasseziaceae</taxon>
        <taxon>Malassezia</taxon>
    </lineage>
</organism>
<keyword evidence="9 13" id="KW-0408">Iron</keyword>
<keyword evidence="5 13" id="KW-0479">Metal-binding</keyword>
<evidence type="ECO:0000313" key="16">
    <source>
        <dbReference type="Proteomes" id="UP000818624"/>
    </source>
</evidence>
<comment type="subcellular location">
    <subcellularLocation>
        <location evidence="1">Endoplasmic reticulum membrane</location>
        <topology evidence="1">Single-pass membrane protein</topology>
        <orientation evidence="1">Cytoplasmic side</orientation>
    </subcellularLocation>
    <subcellularLocation>
        <location evidence="11">Microsome membrane</location>
        <topology evidence="11">Single-pass membrane protein</topology>
        <orientation evidence="11">Cytoplasmic side</orientation>
    </subcellularLocation>
</comment>
<proteinExistence type="inferred from homology"/>
<dbReference type="InterPro" id="IPR050668">
    <property type="entry name" value="Cytochrome_b5"/>
</dbReference>
<dbReference type="Gene3D" id="3.10.120.10">
    <property type="entry name" value="Cytochrome b5-like heme/steroid binding domain"/>
    <property type="match status" value="1"/>
</dbReference>
<evidence type="ECO:0000256" key="13">
    <source>
        <dbReference type="RuleBase" id="RU362121"/>
    </source>
</evidence>
<evidence type="ECO:0000256" key="5">
    <source>
        <dbReference type="ARBA" id="ARBA00022723"/>
    </source>
</evidence>
<evidence type="ECO:0000256" key="3">
    <source>
        <dbReference type="ARBA" id="ARBA00022617"/>
    </source>
</evidence>
<dbReference type="PROSITE" id="PS00191">
    <property type="entry name" value="CYTOCHROME_B5_1"/>
    <property type="match status" value="1"/>
</dbReference>
<evidence type="ECO:0000256" key="7">
    <source>
        <dbReference type="ARBA" id="ARBA00022848"/>
    </source>
</evidence>
<feature type="transmembrane region" description="Helical" evidence="13">
    <location>
        <begin position="99"/>
        <end position="118"/>
    </location>
</feature>